<keyword evidence="3" id="KW-0808">Transferase</keyword>
<dbReference type="InterPro" id="IPR000719">
    <property type="entry name" value="Prot_kinase_dom"/>
</dbReference>
<keyword evidence="8" id="KW-1015">Disulfide bond</keyword>
<evidence type="ECO:0000256" key="10">
    <source>
        <dbReference type="ARBA" id="ARBA00047899"/>
    </source>
</evidence>
<dbReference type="GO" id="GO:0005886">
    <property type="term" value="C:plasma membrane"/>
    <property type="evidence" value="ECO:0007669"/>
    <property type="project" value="TreeGrafter"/>
</dbReference>
<protein>
    <recommendedName>
        <fullName evidence="1">non-specific serine/threonine protein kinase</fullName>
        <ecNumber evidence="1">2.7.11.1</ecNumber>
    </recommendedName>
</protein>
<dbReference type="InterPro" id="IPR008271">
    <property type="entry name" value="Ser/Thr_kinase_AS"/>
</dbReference>
<evidence type="ECO:0000256" key="2">
    <source>
        <dbReference type="ARBA" id="ARBA00022527"/>
    </source>
</evidence>
<dbReference type="PROSITE" id="PS00108">
    <property type="entry name" value="PROTEIN_KINASE_ST"/>
    <property type="match status" value="1"/>
</dbReference>
<name>A0AAD5CBC8_AMBAR</name>
<comment type="catalytic activity">
    <reaction evidence="11">
        <text>L-seryl-[protein] + ATP = O-phospho-L-seryl-[protein] + ADP + H(+)</text>
        <dbReference type="Rhea" id="RHEA:17989"/>
        <dbReference type="Rhea" id="RHEA-COMP:9863"/>
        <dbReference type="Rhea" id="RHEA-COMP:11604"/>
        <dbReference type="ChEBI" id="CHEBI:15378"/>
        <dbReference type="ChEBI" id="CHEBI:29999"/>
        <dbReference type="ChEBI" id="CHEBI:30616"/>
        <dbReference type="ChEBI" id="CHEBI:83421"/>
        <dbReference type="ChEBI" id="CHEBI:456216"/>
        <dbReference type="EC" id="2.7.11.1"/>
    </reaction>
</comment>
<evidence type="ECO:0000256" key="11">
    <source>
        <dbReference type="ARBA" id="ARBA00048679"/>
    </source>
</evidence>
<keyword evidence="9" id="KW-0325">Glycoprotein</keyword>
<evidence type="ECO:0000313" key="13">
    <source>
        <dbReference type="EMBL" id="KAI7738314.1"/>
    </source>
</evidence>
<evidence type="ECO:0000256" key="5">
    <source>
        <dbReference type="ARBA" id="ARBA00022741"/>
    </source>
</evidence>
<keyword evidence="5" id="KW-0547">Nucleotide-binding</keyword>
<keyword evidence="14" id="KW-1185">Reference proteome</keyword>
<keyword evidence="6" id="KW-0418">Kinase</keyword>
<keyword evidence="7" id="KW-0067">ATP-binding</keyword>
<evidence type="ECO:0000256" key="3">
    <source>
        <dbReference type="ARBA" id="ARBA00022679"/>
    </source>
</evidence>
<dbReference type="AlphaFoldDB" id="A0AAD5CBC8"/>
<dbReference type="EC" id="2.7.11.1" evidence="1"/>
<sequence>MRFNIIMGIARGLNYLHHDSRLRIIHRDLKTSNILLDEEMNPKISDFGLAKIVKGNDMEAISNKVVGTFGYMSPEYARDGKFSDKSDVFSFGVVLLEILSGKRSTGFYHSQNSISLLGHAWNLWIENRPFELLDQIIMISYNSSEVLKCITVGLLCVQGNPNDRPTMTNVVMMLGGDTTTLPSPKEPPFIPRRDNTTIPSNNMLTITEVIGR</sequence>
<accession>A0AAD5CBC8</accession>
<dbReference type="InterPro" id="IPR011009">
    <property type="entry name" value="Kinase-like_dom_sf"/>
</dbReference>
<evidence type="ECO:0000256" key="1">
    <source>
        <dbReference type="ARBA" id="ARBA00012513"/>
    </source>
</evidence>
<evidence type="ECO:0000259" key="12">
    <source>
        <dbReference type="PROSITE" id="PS50011"/>
    </source>
</evidence>
<dbReference type="SUPFAM" id="SSF56112">
    <property type="entry name" value="Protein kinase-like (PK-like)"/>
    <property type="match status" value="1"/>
</dbReference>
<evidence type="ECO:0000256" key="7">
    <source>
        <dbReference type="ARBA" id="ARBA00022840"/>
    </source>
</evidence>
<organism evidence="13 14">
    <name type="scientific">Ambrosia artemisiifolia</name>
    <name type="common">Common ragweed</name>
    <dbReference type="NCBI Taxonomy" id="4212"/>
    <lineage>
        <taxon>Eukaryota</taxon>
        <taxon>Viridiplantae</taxon>
        <taxon>Streptophyta</taxon>
        <taxon>Embryophyta</taxon>
        <taxon>Tracheophyta</taxon>
        <taxon>Spermatophyta</taxon>
        <taxon>Magnoliopsida</taxon>
        <taxon>eudicotyledons</taxon>
        <taxon>Gunneridae</taxon>
        <taxon>Pentapetalae</taxon>
        <taxon>asterids</taxon>
        <taxon>campanulids</taxon>
        <taxon>Asterales</taxon>
        <taxon>Asteraceae</taxon>
        <taxon>Asteroideae</taxon>
        <taxon>Heliantheae alliance</taxon>
        <taxon>Heliantheae</taxon>
        <taxon>Ambrosia</taxon>
    </lineage>
</organism>
<keyword evidence="4" id="KW-0732">Signal</keyword>
<dbReference type="PANTHER" id="PTHR27002:SF1086">
    <property type="entry name" value="BULB-TYPE LECTIN DOMAIN-CONTAINING PROTEIN-RELATED"/>
    <property type="match status" value="1"/>
</dbReference>
<evidence type="ECO:0000256" key="9">
    <source>
        <dbReference type="ARBA" id="ARBA00023180"/>
    </source>
</evidence>
<dbReference type="PROSITE" id="PS50011">
    <property type="entry name" value="PROTEIN_KINASE_DOM"/>
    <property type="match status" value="1"/>
</dbReference>
<dbReference type="EMBL" id="JAMZMK010008835">
    <property type="protein sequence ID" value="KAI7738314.1"/>
    <property type="molecule type" value="Genomic_DNA"/>
</dbReference>
<dbReference type="Pfam" id="PF00069">
    <property type="entry name" value="Pkinase"/>
    <property type="match status" value="1"/>
</dbReference>
<evidence type="ECO:0000313" key="14">
    <source>
        <dbReference type="Proteomes" id="UP001206925"/>
    </source>
</evidence>
<evidence type="ECO:0000256" key="6">
    <source>
        <dbReference type="ARBA" id="ARBA00022777"/>
    </source>
</evidence>
<evidence type="ECO:0000256" key="8">
    <source>
        <dbReference type="ARBA" id="ARBA00023157"/>
    </source>
</evidence>
<dbReference type="GO" id="GO:0005524">
    <property type="term" value="F:ATP binding"/>
    <property type="evidence" value="ECO:0007669"/>
    <property type="project" value="UniProtKB-KW"/>
</dbReference>
<feature type="domain" description="Protein kinase" evidence="12">
    <location>
        <begin position="1"/>
        <end position="190"/>
    </location>
</feature>
<dbReference type="PANTHER" id="PTHR27002">
    <property type="entry name" value="RECEPTOR-LIKE SERINE/THREONINE-PROTEIN KINASE SD1-8"/>
    <property type="match status" value="1"/>
</dbReference>
<evidence type="ECO:0000256" key="4">
    <source>
        <dbReference type="ARBA" id="ARBA00022729"/>
    </source>
</evidence>
<dbReference type="FunFam" id="1.10.510.10:FF:000060">
    <property type="entry name" value="G-type lectin S-receptor-like serine/threonine-protein kinase"/>
    <property type="match status" value="1"/>
</dbReference>
<comment type="caution">
    <text evidence="13">The sequence shown here is derived from an EMBL/GenBank/DDBJ whole genome shotgun (WGS) entry which is preliminary data.</text>
</comment>
<dbReference type="SMART" id="SM00220">
    <property type="entry name" value="S_TKc"/>
    <property type="match status" value="1"/>
</dbReference>
<dbReference type="GO" id="GO:0004674">
    <property type="term" value="F:protein serine/threonine kinase activity"/>
    <property type="evidence" value="ECO:0007669"/>
    <property type="project" value="UniProtKB-KW"/>
</dbReference>
<dbReference type="Gene3D" id="1.10.510.10">
    <property type="entry name" value="Transferase(Phosphotransferase) domain 1"/>
    <property type="match status" value="1"/>
</dbReference>
<dbReference type="Proteomes" id="UP001206925">
    <property type="component" value="Unassembled WGS sequence"/>
</dbReference>
<keyword evidence="2" id="KW-0723">Serine/threonine-protein kinase</keyword>
<reference evidence="13" key="1">
    <citation type="submission" date="2022-06" db="EMBL/GenBank/DDBJ databases">
        <title>Uncovering the hologenomic basis of an extraordinary plant invasion.</title>
        <authorList>
            <person name="Bieker V.C."/>
            <person name="Martin M.D."/>
            <person name="Gilbert T."/>
            <person name="Hodgins K."/>
            <person name="Battlay P."/>
            <person name="Petersen B."/>
            <person name="Wilson J."/>
        </authorList>
    </citation>
    <scope>NUCLEOTIDE SEQUENCE</scope>
    <source>
        <strain evidence="13">AA19_3_7</strain>
        <tissue evidence="13">Leaf</tissue>
    </source>
</reference>
<gene>
    <name evidence="13" type="ORF">M8C21_012977</name>
</gene>
<proteinExistence type="predicted"/>
<comment type="catalytic activity">
    <reaction evidence="10">
        <text>L-threonyl-[protein] + ATP = O-phospho-L-threonyl-[protein] + ADP + H(+)</text>
        <dbReference type="Rhea" id="RHEA:46608"/>
        <dbReference type="Rhea" id="RHEA-COMP:11060"/>
        <dbReference type="Rhea" id="RHEA-COMP:11605"/>
        <dbReference type="ChEBI" id="CHEBI:15378"/>
        <dbReference type="ChEBI" id="CHEBI:30013"/>
        <dbReference type="ChEBI" id="CHEBI:30616"/>
        <dbReference type="ChEBI" id="CHEBI:61977"/>
        <dbReference type="ChEBI" id="CHEBI:456216"/>
        <dbReference type="EC" id="2.7.11.1"/>
    </reaction>
</comment>